<evidence type="ECO:0000313" key="1">
    <source>
        <dbReference type="EMBL" id="QIK40560.1"/>
    </source>
</evidence>
<evidence type="ECO:0008006" key="3">
    <source>
        <dbReference type="Google" id="ProtNLM"/>
    </source>
</evidence>
<name>A0A6G7VKY1_9RHOB</name>
<accession>A0A6G7VKY1</accession>
<dbReference type="Gene3D" id="3.30.10.10">
    <property type="entry name" value="Trypsin Inhibitor V, subunit A"/>
    <property type="match status" value="1"/>
</dbReference>
<keyword evidence="2" id="KW-1185">Reference proteome</keyword>
<gene>
    <name evidence="1" type="ORF">G8E03_07145</name>
</gene>
<dbReference type="PANTHER" id="PTHR39600:SF1">
    <property type="entry name" value="PEPTIDASE INHIBITOR I78 FAMILY PROTEIN"/>
    <property type="match status" value="1"/>
</dbReference>
<dbReference type="InterPro" id="IPR021719">
    <property type="entry name" value="Prot_inh_I78"/>
</dbReference>
<evidence type="ECO:0000313" key="2">
    <source>
        <dbReference type="Proteomes" id="UP000500791"/>
    </source>
</evidence>
<dbReference type="PROSITE" id="PS51257">
    <property type="entry name" value="PROKAR_LIPOPROTEIN"/>
    <property type="match status" value="1"/>
</dbReference>
<reference evidence="1 2" key="1">
    <citation type="submission" date="2020-03" db="EMBL/GenBank/DDBJ databases">
        <title>Complete genome sequence of Monaibacterium sp. ALG8 with diverse plasmids.</title>
        <authorList>
            <person name="Sun C."/>
        </authorList>
    </citation>
    <scope>NUCLEOTIDE SEQUENCE [LARGE SCALE GENOMIC DNA]</scope>
    <source>
        <strain evidence="1 2">ALG8</strain>
    </source>
</reference>
<dbReference type="KEGG" id="mon:G8E03_07145"/>
<dbReference type="AlphaFoldDB" id="A0A6G7VKY1"/>
<dbReference type="EMBL" id="CP049811">
    <property type="protein sequence ID" value="QIK40560.1"/>
    <property type="molecule type" value="Genomic_DNA"/>
</dbReference>
<proteinExistence type="predicted"/>
<dbReference type="Proteomes" id="UP000500791">
    <property type="component" value="Chromosome"/>
</dbReference>
<dbReference type="Pfam" id="PF11720">
    <property type="entry name" value="Inhibitor_I78"/>
    <property type="match status" value="1"/>
</dbReference>
<dbReference type="PANTHER" id="PTHR39600">
    <property type="entry name" value="PEPTIDASE INHIBITOR I78 FAMILY PROTEIN"/>
    <property type="match status" value="1"/>
</dbReference>
<protein>
    <recommendedName>
        <fullName evidence="3">Peptidase inhibitor I78 family protein</fullName>
    </recommendedName>
</protein>
<dbReference type="RefSeq" id="WP_166190165.1">
    <property type="nucleotide sequence ID" value="NZ_CP049811.1"/>
</dbReference>
<organism evidence="1 2">
    <name type="scientific">Pontivivens nitratireducens</name>
    <dbReference type="NCBI Taxonomy" id="2758038"/>
    <lineage>
        <taxon>Bacteria</taxon>
        <taxon>Pseudomonadati</taxon>
        <taxon>Pseudomonadota</taxon>
        <taxon>Alphaproteobacteria</taxon>
        <taxon>Rhodobacterales</taxon>
        <taxon>Paracoccaceae</taxon>
        <taxon>Pontivivens</taxon>
    </lineage>
</organism>
<sequence>MRQFLILPALLLAACAPPPPPVEPEVVVSTCDPAGYDEFIGQNEEIFARSTFPAPMRIIRPGQALTMDFNPERLNFTLDDSGTIVQVYCG</sequence>